<evidence type="ECO:0000256" key="1">
    <source>
        <dbReference type="ARBA" id="ARBA00004141"/>
    </source>
</evidence>
<dbReference type="SUPFAM" id="SSF51735">
    <property type="entry name" value="NAD(P)-binding Rossmann-fold domains"/>
    <property type="match status" value="1"/>
</dbReference>
<dbReference type="InterPro" id="IPR003148">
    <property type="entry name" value="RCK_N"/>
</dbReference>
<comment type="similarity">
    <text evidence="2">Belongs to the monovalent cation:proton antiporter 2 (CPA2) transporter (TC 2.A.37) family.</text>
</comment>
<keyword evidence="5 9" id="KW-0812">Transmembrane</keyword>
<evidence type="ECO:0000256" key="8">
    <source>
        <dbReference type="ARBA" id="ARBA00023136"/>
    </source>
</evidence>
<evidence type="ECO:0000313" key="12">
    <source>
        <dbReference type="EMBL" id="MDV2077244.1"/>
    </source>
</evidence>
<sequence>MPPRPTGSRWPRGWSVCGTFCCCFFFIELGATLDLSTLGAQLGASVVFSVFVLVGNPIIVMGIMGYMGYRRRTGFLAGLTVAQISEFSLILAALGLSLGHLQQETAGLITLVGLITISASTYMILYSHALYEKLAPWLTWFERDIPHRELENQPRSNTRIDVLLIGLGRYGAALAANLRAHEGCGILAVDFDPSAVQQHMREGYSVHYGDAEDPEFVATLPLTDTRWVVSTIRDLAINKTLLHGLERQHYTGKVAIACSNRRDAEKLEQAGVDLVLIPYSDAAREAADQIMHHGSDDNTGGARP</sequence>
<keyword evidence="3" id="KW-0813">Transport</keyword>
<evidence type="ECO:0000259" key="11">
    <source>
        <dbReference type="Pfam" id="PF02254"/>
    </source>
</evidence>
<evidence type="ECO:0000256" key="2">
    <source>
        <dbReference type="ARBA" id="ARBA00005551"/>
    </source>
</evidence>
<keyword evidence="7" id="KW-0406">Ion transport</keyword>
<evidence type="ECO:0000256" key="3">
    <source>
        <dbReference type="ARBA" id="ARBA00022448"/>
    </source>
</evidence>
<gene>
    <name evidence="12" type="ORF">RYS15_01045</name>
</gene>
<evidence type="ECO:0000256" key="4">
    <source>
        <dbReference type="ARBA" id="ARBA00022449"/>
    </source>
</evidence>
<proteinExistence type="inferred from homology"/>
<feature type="transmembrane region" description="Helical" evidence="9">
    <location>
        <begin position="105"/>
        <end position="125"/>
    </location>
</feature>
<feature type="domain" description="RCK N-terminal" evidence="11">
    <location>
        <begin position="162"/>
        <end position="278"/>
    </location>
</feature>
<dbReference type="Pfam" id="PF02254">
    <property type="entry name" value="TrkA_N"/>
    <property type="match status" value="1"/>
</dbReference>
<organism evidence="12 13">
    <name type="scientific">Marinobacter xestospongiae</name>
    <dbReference type="NCBI Taxonomy" id="994319"/>
    <lineage>
        <taxon>Bacteria</taxon>
        <taxon>Pseudomonadati</taxon>
        <taxon>Pseudomonadota</taxon>
        <taxon>Gammaproteobacteria</taxon>
        <taxon>Pseudomonadales</taxon>
        <taxon>Marinobacteraceae</taxon>
        <taxon>Marinobacter</taxon>
    </lineage>
</organism>
<evidence type="ECO:0000256" key="6">
    <source>
        <dbReference type="ARBA" id="ARBA00022989"/>
    </source>
</evidence>
<dbReference type="RefSeq" id="WP_316972235.1">
    <property type="nucleotide sequence ID" value="NZ_JAWIIJ010000001.1"/>
</dbReference>
<comment type="caution">
    <text evidence="12">The sequence shown here is derived from an EMBL/GenBank/DDBJ whole genome shotgun (WGS) entry which is preliminary data.</text>
</comment>
<keyword evidence="8 9" id="KW-0472">Membrane</keyword>
<dbReference type="PANTHER" id="PTHR42751">
    <property type="entry name" value="SODIUM/HYDROGEN EXCHANGER FAMILY/TRKA DOMAIN PROTEIN"/>
    <property type="match status" value="1"/>
</dbReference>
<evidence type="ECO:0000256" key="5">
    <source>
        <dbReference type="ARBA" id="ARBA00022692"/>
    </source>
</evidence>
<dbReference type="Gene3D" id="1.20.1530.20">
    <property type="match status" value="1"/>
</dbReference>
<dbReference type="PANTHER" id="PTHR42751:SF3">
    <property type="entry name" value="SODIUM_GLUTAMATE SYMPORTER"/>
    <property type="match status" value="1"/>
</dbReference>
<dbReference type="Pfam" id="PF00999">
    <property type="entry name" value="Na_H_Exchanger"/>
    <property type="match status" value="1"/>
</dbReference>
<name>A0ABU3VSK5_9GAMM</name>
<comment type="subcellular location">
    <subcellularLocation>
        <location evidence="1">Membrane</location>
        <topology evidence="1">Multi-pass membrane protein</topology>
    </subcellularLocation>
</comment>
<dbReference type="InterPro" id="IPR036291">
    <property type="entry name" value="NAD(P)-bd_dom_sf"/>
</dbReference>
<evidence type="ECO:0000313" key="13">
    <source>
        <dbReference type="Proteomes" id="UP001269819"/>
    </source>
</evidence>
<dbReference type="InterPro" id="IPR006153">
    <property type="entry name" value="Cation/H_exchanger_TM"/>
</dbReference>
<dbReference type="InterPro" id="IPR038770">
    <property type="entry name" value="Na+/solute_symporter_sf"/>
</dbReference>
<feature type="transmembrane region" description="Helical" evidence="9">
    <location>
        <begin position="12"/>
        <end position="33"/>
    </location>
</feature>
<dbReference type="Proteomes" id="UP001269819">
    <property type="component" value="Unassembled WGS sequence"/>
</dbReference>
<accession>A0ABU3VSK5</accession>
<keyword evidence="6 9" id="KW-1133">Transmembrane helix</keyword>
<evidence type="ECO:0000256" key="9">
    <source>
        <dbReference type="SAM" id="Phobius"/>
    </source>
</evidence>
<dbReference type="Gene3D" id="3.40.50.720">
    <property type="entry name" value="NAD(P)-binding Rossmann-like Domain"/>
    <property type="match status" value="1"/>
</dbReference>
<feature type="transmembrane region" description="Helical" evidence="9">
    <location>
        <begin position="75"/>
        <end position="99"/>
    </location>
</feature>
<protein>
    <submittedName>
        <fullName evidence="12">NAD-binding protein</fullName>
    </submittedName>
</protein>
<reference evidence="12 13" key="1">
    <citation type="submission" date="2023-10" db="EMBL/GenBank/DDBJ databases">
        <title>Characteristics and mechanism of a salt-tolerant marine origin heterotrophic nitrifying- aerobic denitrifying bacteria Marinobacter xestospongiae HN1.</title>
        <authorList>
            <person name="Qi R."/>
        </authorList>
    </citation>
    <scope>NUCLEOTIDE SEQUENCE [LARGE SCALE GENOMIC DNA]</scope>
    <source>
        <strain evidence="12 13">HN1</strain>
    </source>
</reference>
<keyword evidence="13" id="KW-1185">Reference proteome</keyword>
<evidence type="ECO:0000256" key="7">
    <source>
        <dbReference type="ARBA" id="ARBA00023065"/>
    </source>
</evidence>
<feature type="domain" description="Cation/H+ exchanger transmembrane" evidence="10">
    <location>
        <begin position="19"/>
        <end position="118"/>
    </location>
</feature>
<evidence type="ECO:0000259" key="10">
    <source>
        <dbReference type="Pfam" id="PF00999"/>
    </source>
</evidence>
<dbReference type="EMBL" id="JAWIIJ010000001">
    <property type="protein sequence ID" value="MDV2077244.1"/>
    <property type="molecule type" value="Genomic_DNA"/>
</dbReference>
<feature type="transmembrane region" description="Helical" evidence="9">
    <location>
        <begin position="39"/>
        <end position="63"/>
    </location>
</feature>
<keyword evidence="4" id="KW-0050">Antiport</keyword>